<organism evidence="1 2">
    <name type="scientific">Marinicella litoralis</name>
    <dbReference type="NCBI Taxonomy" id="644220"/>
    <lineage>
        <taxon>Bacteria</taxon>
        <taxon>Pseudomonadati</taxon>
        <taxon>Pseudomonadota</taxon>
        <taxon>Gammaproteobacteria</taxon>
        <taxon>Lysobacterales</taxon>
        <taxon>Marinicellaceae</taxon>
        <taxon>Marinicella</taxon>
    </lineage>
</organism>
<dbReference type="Proteomes" id="UP000295724">
    <property type="component" value="Unassembled WGS sequence"/>
</dbReference>
<dbReference type="EMBL" id="SNZB01000001">
    <property type="protein sequence ID" value="TDR23493.1"/>
    <property type="molecule type" value="Genomic_DNA"/>
</dbReference>
<dbReference type="AlphaFoldDB" id="A0A4R6Y062"/>
<proteinExistence type="predicted"/>
<accession>A0A4R6Y062</accession>
<evidence type="ECO:0000313" key="2">
    <source>
        <dbReference type="Proteomes" id="UP000295724"/>
    </source>
</evidence>
<reference evidence="1 2" key="1">
    <citation type="submission" date="2019-03" db="EMBL/GenBank/DDBJ databases">
        <title>Genomic Encyclopedia of Type Strains, Phase IV (KMG-IV): sequencing the most valuable type-strain genomes for metagenomic binning, comparative biology and taxonomic classification.</title>
        <authorList>
            <person name="Goeker M."/>
        </authorList>
    </citation>
    <scope>NUCLEOTIDE SEQUENCE [LARGE SCALE GENOMIC DNA]</scope>
    <source>
        <strain evidence="1 2">DSM 25488</strain>
    </source>
</reference>
<sequence>MGVWLDKPKLIFRFERAMRVKEFYGSELSSSVWSGNELIYWERLIDVMDIWQ</sequence>
<gene>
    <name evidence="1" type="ORF">C8D91_0355</name>
</gene>
<protein>
    <submittedName>
        <fullName evidence="1">Uncharacterized protein</fullName>
    </submittedName>
</protein>
<comment type="caution">
    <text evidence="1">The sequence shown here is derived from an EMBL/GenBank/DDBJ whole genome shotgun (WGS) entry which is preliminary data.</text>
</comment>
<keyword evidence="2" id="KW-1185">Reference proteome</keyword>
<name>A0A4R6Y062_9GAMM</name>
<evidence type="ECO:0000313" key="1">
    <source>
        <dbReference type="EMBL" id="TDR23493.1"/>
    </source>
</evidence>